<proteinExistence type="inferred from homology"/>
<keyword evidence="7" id="KW-1133">Transmembrane helix</keyword>
<evidence type="ECO:0000256" key="7">
    <source>
        <dbReference type="SAM" id="Phobius"/>
    </source>
</evidence>
<feature type="domain" description="HAMP" evidence="9">
    <location>
        <begin position="327"/>
        <end position="379"/>
    </location>
</feature>
<keyword evidence="7" id="KW-0812">Transmembrane</keyword>
<evidence type="ECO:0000256" key="2">
    <source>
        <dbReference type="ARBA" id="ARBA00022475"/>
    </source>
</evidence>
<dbReference type="Gene3D" id="3.30.450.20">
    <property type="entry name" value="PAS domain"/>
    <property type="match status" value="2"/>
</dbReference>
<protein>
    <submittedName>
        <fullName evidence="10 11">Chemotaxis protein</fullName>
    </submittedName>
</protein>
<dbReference type="Gene3D" id="1.10.287.950">
    <property type="entry name" value="Methyl-accepting chemotaxis protein"/>
    <property type="match status" value="1"/>
</dbReference>
<feature type="domain" description="Methyl-accepting transducer" evidence="8">
    <location>
        <begin position="398"/>
        <end position="634"/>
    </location>
</feature>
<dbReference type="CDD" id="cd11386">
    <property type="entry name" value="MCP_signal"/>
    <property type="match status" value="1"/>
</dbReference>
<reference evidence="12" key="1">
    <citation type="submission" date="2015-07" db="EMBL/GenBank/DDBJ databases">
        <title>Genome sequencing project for genomic taxonomy and phylogenomics of Bacillus-like bacteria.</title>
        <authorList>
            <person name="Liu B."/>
            <person name="Wang J."/>
            <person name="Zhu Y."/>
            <person name="Liu G."/>
            <person name="Chen Q."/>
            <person name="Chen Z."/>
            <person name="Lan J."/>
            <person name="Che J."/>
            <person name="Ge C."/>
            <person name="Shi H."/>
            <person name="Pan Z."/>
            <person name="Liu X."/>
        </authorList>
    </citation>
    <scope>NUCLEOTIDE SEQUENCE [LARGE SCALE GENOMIC DNA]</scope>
    <source>
        <strain evidence="12">DSM 9887</strain>
    </source>
</reference>
<gene>
    <name evidence="11" type="ORF">ADS79_28040</name>
    <name evidence="10" type="ORF">BRE01_26690</name>
</gene>
<dbReference type="GO" id="GO:0005886">
    <property type="term" value="C:plasma membrane"/>
    <property type="evidence" value="ECO:0007669"/>
    <property type="project" value="UniProtKB-SubCell"/>
</dbReference>
<accession>A0A0K9YLU1</accession>
<dbReference type="Pfam" id="PF00015">
    <property type="entry name" value="MCPsignal"/>
    <property type="match status" value="1"/>
</dbReference>
<dbReference type="CDD" id="cd06225">
    <property type="entry name" value="HAMP"/>
    <property type="match status" value="1"/>
</dbReference>
<evidence type="ECO:0000259" key="9">
    <source>
        <dbReference type="PROSITE" id="PS50885"/>
    </source>
</evidence>
<evidence type="ECO:0000313" key="13">
    <source>
        <dbReference type="Proteomes" id="UP000319578"/>
    </source>
</evidence>
<keyword evidence="2" id="KW-1003">Cell membrane</keyword>
<evidence type="ECO:0000313" key="12">
    <source>
        <dbReference type="Proteomes" id="UP000036834"/>
    </source>
</evidence>
<dbReference type="Gene3D" id="6.10.340.10">
    <property type="match status" value="1"/>
</dbReference>
<evidence type="ECO:0000256" key="3">
    <source>
        <dbReference type="ARBA" id="ARBA00023136"/>
    </source>
</evidence>
<comment type="similarity">
    <text evidence="5">Belongs to the methyl-accepting chemotaxis (MCP) protein family.</text>
</comment>
<dbReference type="Pfam" id="PF00672">
    <property type="entry name" value="HAMP"/>
    <property type="match status" value="1"/>
</dbReference>
<dbReference type="PROSITE" id="PS50111">
    <property type="entry name" value="CHEMOTAXIS_TRANSDUC_2"/>
    <property type="match status" value="1"/>
</dbReference>
<dbReference type="InterPro" id="IPR003660">
    <property type="entry name" value="HAMP_dom"/>
</dbReference>
<dbReference type="AlphaFoldDB" id="A0A0K9YLU1"/>
<evidence type="ECO:0000313" key="11">
    <source>
        <dbReference type="EMBL" id="KNB69703.1"/>
    </source>
</evidence>
<dbReference type="SUPFAM" id="SSF103190">
    <property type="entry name" value="Sensory domain-like"/>
    <property type="match status" value="1"/>
</dbReference>
<dbReference type="GO" id="GO:0007165">
    <property type="term" value="P:signal transduction"/>
    <property type="evidence" value="ECO:0007669"/>
    <property type="project" value="UniProtKB-KW"/>
</dbReference>
<dbReference type="EMBL" id="BJON01000009">
    <property type="protein sequence ID" value="GED68967.1"/>
    <property type="molecule type" value="Genomic_DNA"/>
</dbReference>
<dbReference type="PANTHER" id="PTHR32089:SF112">
    <property type="entry name" value="LYSOZYME-LIKE PROTEIN-RELATED"/>
    <property type="match status" value="1"/>
</dbReference>
<dbReference type="Pfam" id="PF22673">
    <property type="entry name" value="MCP-like_PDC_1"/>
    <property type="match status" value="1"/>
</dbReference>
<dbReference type="SMART" id="SM00304">
    <property type="entry name" value="HAMP"/>
    <property type="match status" value="1"/>
</dbReference>
<organism evidence="11 12">
    <name type="scientific">Brevibacillus reuszeri</name>
    <dbReference type="NCBI Taxonomy" id="54915"/>
    <lineage>
        <taxon>Bacteria</taxon>
        <taxon>Bacillati</taxon>
        <taxon>Bacillota</taxon>
        <taxon>Bacilli</taxon>
        <taxon>Bacillales</taxon>
        <taxon>Paenibacillaceae</taxon>
        <taxon>Brevibacillus</taxon>
    </lineage>
</organism>
<dbReference type="PROSITE" id="PS50885">
    <property type="entry name" value="HAMP"/>
    <property type="match status" value="1"/>
</dbReference>
<evidence type="ECO:0000256" key="5">
    <source>
        <dbReference type="ARBA" id="ARBA00029447"/>
    </source>
</evidence>
<name>A0A0K9YLU1_9BACL</name>
<keyword evidence="4 6" id="KW-0807">Transducer</keyword>
<dbReference type="InterPro" id="IPR029151">
    <property type="entry name" value="Sensor-like_sf"/>
</dbReference>
<keyword evidence="3 7" id="KW-0472">Membrane</keyword>
<dbReference type="CDD" id="cd12913">
    <property type="entry name" value="PDC1_MCP_like"/>
    <property type="match status" value="1"/>
</dbReference>
<dbReference type="SMART" id="SM00283">
    <property type="entry name" value="MA"/>
    <property type="match status" value="1"/>
</dbReference>
<dbReference type="InterPro" id="IPR004089">
    <property type="entry name" value="MCPsignal_dom"/>
</dbReference>
<evidence type="ECO:0000256" key="1">
    <source>
        <dbReference type="ARBA" id="ARBA00004236"/>
    </source>
</evidence>
<reference evidence="10 13" key="3">
    <citation type="submission" date="2019-06" db="EMBL/GenBank/DDBJ databases">
        <title>Whole genome shotgun sequence of Brevibacillus reuszeri NBRC 15719.</title>
        <authorList>
            <person name="Hosoyama A."/>
            <person name="Uohara A."/>
            <person name="Ohji S."/>
            <person name="Ichikawa N."/>
        </authorList>
    </citation>
    <scope>NUCLEOTIDE SEQUENCE [LARGE SCALE GENOMIC DNA]</scope>
    <source>
        <strain evidence="10 13">NBRC 15719</strain>
    </source>
</reference>
<comment type="caution">
    <text evidence="11">The sequence shown here is derived from an EMBL/GenBank/DDBJ whole genome shotgun (WGS) entry which is preliminary data.</text>
</comment>
<evidence type="ECO:0000256" key="4">
    <source>
        <dbReference type="ARBA" id="ARBA00023224"/>
    </source>
</evidence>
<comment type="subcellular location">
    <subcellularLocation>
        <location evidence="1">Cell membrane</location>
    </subcellularLocation>
</comment>
<dbReference type="Proteomes" id="UP000036834">
    <property type="component" value="Unassembled WGS sequence"/>
</dbReference>
<dbReference type="EMBL" id="LGIQ01000011">
    <property type="protein sequence ID" value="KNB69703.1"/>
    <property type="molecule type" value="Genomic_DNA"/>
</dbReference>
<dbReference type="PATRIC" id="fig|54915.3.peg.4807"/>
<sequence>MFRFKSLRARTLTITLPVIIITLLLVMSIAFLFSVALLNKEISDKMNFQLDLLSDNVESQLEEHSKVTESMARFIEMAPITYSLDQLDSLLTKTVLINETSVGMGIFMKPYAFDPNKQYVATYGAKEDGKVHITYDYSTEAYNYPSQDWYKVGIETKNKTDYSEPYYDDVSKTSMMTVVAPFYTADKKLLGVATDDITLEDIQKTVSATKVGETGWAFLLDKSGQYLSHPETEKLMHKTIQTEENTSFADAGVAMLAAEDEGMKTFTADNGVNRIYFQKIPQTSWTIALVMPEDEFNAPLSALFYQLCAVSLFGLLILVAVIYFFSKYLTKQIDRANQLSHALSNGDFTASMDIKTVDEMGVMANRFNAMTTTLRETLGQVSYSAQQVAATSEQLMASAEQTSRATEQIAQSVQEIAFGTEQQVEATNQGSDVITEIAQHISVMEKGIEEVSSSTAETNRQATEGNLMAVKTVEHMNVIHSQMNQTAGIVNALGRRSEEIGQMISLITTIAAQTNLLALNAAIEAARAGEQGRGFAVVADEVRKLAEQSSSAAEQVSTIVADIQRDTESAINAMTHGSTILGEGMTLVQSTGTAFEQITGSAAQLFTRTEEVSDEMRQISQQMQNIVSAIRNISQVAEQSAGNSQTVAAAAEEQNASMQEISAAATMLAKMAEEMNDAIRTFKLS</sequence>
<evidence type="ECO:0000259" key="8">
    <source>
        <dbReference type="PROSITE" id="PS50111"/>
    </source>
</evidence>
<reference evidence="11" key="2">
    <citation type="submission" date="2015-07" db="EMBL/GenBank/DDBJ databases">
        <title>MeaNS - Measles Nucleotide Surveillance Program.</title>
        <authorList>
            <person name="Tran T."/>
            <person name="Druce J."/>
        </authorList>
    </citation>
    <scope>NUCLEOTIDE SEQUENCE</scope>
    <source>
        <strain evidence="11">DSM 9887</strain>
    </source>
</reference>
<evidence type="ECO:0000256" key="6">
    <source>
        <dbReference type="PROSITE-ProRule" id="PRU00284"/>
    </source>
</evidence>
<dbReference type="OrthoDB" id="9760371at2"/>
<feature type="transmembrane region" description="Helical" evidence="7">
    <location>
        <begin position="12"/>
        <end position="38"/>
    </location>
</feature>
<dbReference type="SUPFAM" id="SSF58104">
    <property type="entry name" value="Methyl-accepting chemotaxis protein (MCP) signaling domain"/>
    <property type="match status" value="1"/>
</dbReference>
<dbReference type="CDD" id="cd12912">
    <property type="entry name" value="PDC2_MCP_like"/>
    <property type="match status" value="1"/>
</dbReference>
<feature type="transmembrane region" description="Helical" evidence="7">
    <location>
        <begin position="303"/>
        <end position="325"/>
    </location>
</feature>
<keyword evidence="13" id="KW-1185">Reference proteome</keyword>
<dbReference type="PANTHER" id="PTHR32089">
    <property type="entry name" value="METHYL-ACCEPTING CHEMOTAXIS PROTEIN MCPB"/>
    <property type="match status" value="1"/>
</dbReference>
<evidence type="ECO:0000313" key="10">
    <source>
        <dbReference type="EMBL" id="GED68967.1"/>
    </source>
</evidence>
<dbReference type="RefSeq" id="WP_049741734.1">
    <property type="nucleotide sequence ID" value="NZ_BJON01000009.1"/>
</dbReference>
<dbReference type="Proteomes" id="UP000319578">
    <property type="component" value="Unassembled WGS sequence"/>
</dbReference>
<dbReference type="STRING" id="54915.ADS79_28040"/>